<keyword evidence="2" id="KW-0732">Signal</keyword>
<keyword evidence="5" id="KW-1185">Reference proteome</keyword>
<dbReference type="PANTHER" id="PTHR30483:SF6">
    <property type="entry name" value="PERIPLASMIC BINDING PROTEIN OF ABC TRANSPORTER FOR NATURAL AMINO ACIDS"/>
    <property type="match status" value="1"/>
</dbReference>
<dbReference type="InterPro" id="IPR028081">
    <property type="entry name" value="Leu-bd"/>
</dbReference>
<evidence type="ECO:0000256" key="2">
    <source>
        <dbReference type="ARBA" id="ARBA00022729"/>
    </source>
</evidence>
<name>F5Y0H7_RAMTT</name>
<dbReference type="Proteomes" id="UP000008385">
    <property type="component" value="Chromosome"/>
</dbReference>
<dbReference type="SUPFAM" id="SSF53822">
    <property type="entry name" value="Periplasmic binding protein-like I"/>
    <property type="match status" value="1"/>
</dbReference>
<proteinExistence type="inferred from homology"/>
<dbReference type="EMBL" id="CP000245">
    <property type="protein sequence ID" value="AEG93383.1"/>
    <property type="molecule type" value="Genomic_DNA"/>
</dbReference>
<dbReference type="InterPro" id="IPR028082">
    <property type="entry name" value="Peripla_BP_I"/>
</dbReference>
<dbReference type="AlphaFoldDB" id="F5Y0H7"/>
<dbReference type="STRING" id="365046.Rta_22850"/>
<dbReference type="eggNOG" id="COG0683">
    <property type="taxonomic scope" value="Bacteria"/>
</dbReference>
<evidence type="ECO:0000259" key="3">
    <source>
        <dbReference type="Pfam" id="PF13458"/>
    </source>
</evidence>
<feature type="domain" description="Leucine-binding protein" evidence="3">
    <location>
        <begin position="5"/>
        <end position="267"/>
    </location>
</feature>
<accession>F5Y0H7</accession>
<reference evidence="5" key="1">
    <citation type="submission" date="2006-01" db="EMBL/GenBank/DDBJ databases">
        <title>Genome of the cyst-dividing bacterium Ramlibacter tataouinensis.</title>
        <authorList>
            <person name="Barakat M."/>
            <person name="Ortet P."/>
            <person name="De Luca G."/>
            <person name="Jourlin-Castelli C."/>
            <person name="Ansaldi M."/>
            <person name="Py B."/>
            <person name="Fichant G."/>
            <person name="Coutinho P."/>
            <person name="Voulhoux R."/>
            <person name="Bastien O."/>
            <person name="Roy S."/>
            <person name="Marechal E."/>
            <person name="Henrissat B."/>
            <person name="Quentin Y."/>
            <person name="Noirot P."/>
            <person name="Filloux A."/>
            <person name="Mejean V."/>
            <person name="DuBow M."/>
            <person name="Barras F."/>
            <person name="Heulin T."/>
        </authorList>
    </citation>
    <scope>NUCLEOTIDE SEQUENCE [LARGE SCALE GENOMIC DNA]</scope>
    <source>
        <strain evidence="5">ATCC BAA-407 / DSM 14655 / LMG 21543 / TTB310</strain>
    </source>
</reference>
<evidence type="ECO:0000313" key="4">
    <source>
        <dbReference type="EMBL" id="AEG93383.1"/>
    </source>
</evidence>
<dbReference type="Gene3D" id="3.40.50.2300">
    <property type="match status" value="2"/>
</dbReference>
<dbReference type="Pfam" id="PF13458">
    <property type="entry name" value="Peripla_BP_6"/>
    <property type="match status" value="1"/>
</dbReference>
<evidence type="ECO:0000256" key="1">
    <source>
        <dbReference type="ARBA" id="ARBA00010062"/>
    </source>
</evidence>
<dbReference type="HOGENOM" id="CLU_027128_0_0_4"/>
<sequence length="298" mass="32507">MKALDVFQANRHVLIVPCATGTAITAKYPPAESYVFRTSARDQLQTQFLVDEIVKRGLNKVALLVDSTGYGDAGLKDLEAALGRANLKPQAVVRFKVGVTSLEEEMRQLKASGADSLIGWTVGPESGVISASRAAVGWKVPQFGPWGLSHASAFDKSAGKVEGALMVQTVLPNPFLERNSTFLRSYGKLGKEQPIGSMMSAAQTYDSVHLLLRAMFDSKGDLSGAGLKKALENPSNTYRGVVTTYERAFSPTDHDAISANMLWLGTWRNQERGYFYKEDERRAGVIRRKQEGTADATK</sequence>
<comment type="similarity">
    <text evidence="1">Belongs to the leucine-binding protein family.</text>
</comment>
<organism evidence="4 5">
    <name type="scientific">Ramlibacter tataouinensis (strain ATCC BAA-407 / DSM 14655 / LMG 21543 / TTB310)</name>
    <dbReference type="NCBI Taxonomy" id="365046"/>
    <lineage>
        <taxon>Bacteria</taxon>
        <taxon>Pseudomonadati</taxon>
        <taxon>Pseudomonadota</taxon>
        <taxon>Betaproteobacteria</taxon>
        <taxon>Burkholderiales</taxon>
        <taxon>Comamonadaceae</taxon>
        <taxon>Ramlibacter</taxon>
    </lineage>
</organism>
<reference evidence="4 5" key="2">
    <citation type="journal article" date="2011" name="PLoS ONE">
        <title>The Cyst-Dividing Bacterium Ramlibacter tataouinensis TTB310 Genome Reveals a Well-Stocked Toolbox for Adaptation to a Desert Environment.</title>
        <authorList>
            <person name="De Luca G."/>
            <person name="Barakat M."/>
            <person name="Ortet P."/>
            <person name="Fochesato S."/>
            <person name="Jourlin-Castelli C."/>
            <person name="Ansaldi M."/>
            <person name="Py B."/>
            <person name="Fichant G."/>
            <person name="Coutinho P.M."/>
            <person name="Voulhoux R."/>
            <person name="Bastien O."/>
            <person name="Marechal E."/>
            <person name="Henrissat B."/>
            <person name="Quentin Y."/>
            <person name="Noirot P."/>
            <person name="Filloux A."/>
            <person name="Mejean V."/>
            <person name="Dubow M.S."/>
            <person name="Barras F."/>
            <person name="Barbe V."/>
            <person name="Weissenbach J."/>
            <person name="Mihalcescu I."/>
            <person name="Vermeglio A."/>
            <person name="Achouak W."/>
            <person name="Heulin T."/>
        </authorList>
    </citation>
    <scope>NUCLEOTIDE SEQUENCE [LARGE SCALE GENOMIC DNA]</scope>
    <source>
        <strain evidence="5">ATCC BAA-407 / DSM 14655 / LMG 21543 / TTB310</strain>
    </source>
</reference>
<protein>
    <recommendedName>
        <fullName evidence="3">Leucine-binding protein domain-containing protein</fullName>
    </recommendedName>
</protein>
<evidence type="ECO:0000313" key="5">
    <source>
        <dbReference type="Proteomes" id="UP000008385"/>
    </source>
</evidence>
<dbReference type="InterPro" id="IPR051010">
    <property type="entry name" value="BCAA_transport"/>
</dbReference>
<gene>
    <name evidence="4" type="ordered locus">Rta_22850</name>
</gene>
<dbReference type="KEGG" id="rta:Rta_22850"/>
<dbReference type="PANTHER" id="PTHR30483">
    <property type="entry name" value="LEUCINE-SPECIFIC-BINDING PROTEIN"/>
    <property type="match status" value="1"/>
</dbReference>